<comment type="caution">
    <text evidence="1">The sequence shown here is derived from an EMBL/GenBank/DDBJ whole genome shotgun (WGS) entry which is preliminary data.</text>
</comment>
<gene>
    <name evidence="1" type="ORF">FGF66_07415</name>
</gene>
<dbReference type="EMBL" id="VDCH01000013">
    <property type="protein sequence ID" value="TNJ38803.1"/>
    <property type="molecule type" value="Genomic_DNA"/>
</dbReference>
<dbReference type="AlphaFoldDB" id="A0A5C4S5L8"/>
<evidence type="ECO:0000313" key="1">
    <source>
        <dbReference type="EMBL" id="TNJ38803.1"/>
    </source>
</evidence>
<proteinExistence type="predicted"/>
<name>A0A5C4S5L8_CHLTI</name>
<evidence type="ECO:0000313" key="2">
    <source>
        <dbReference type="Proteomes" id="UP000308271"/>
    </source>
</evidence>
<organism evidence="1 2">
    <name type="scientific">Chlorobaculum thiosulfatiphilum</name>
    <name type="common">Chlorobium limicola f.sp. thiosulfatophilum</name>
    <dbReference type="NCBI Taxonomy" id="115852"/>
    <lineage>
        <taxon>Bacteria</taxon>
        <taxon>Pseudomonadati</taxon>
        <taxon>Chlorobiota</taxon>
        <taxon>Chlorobiia</taxon>
        <taxon>Chlorobiales</taxon>
        <taxon>Chlorobiaceae</taxon>
        <taxon>Chlorobaculum</taxon>
    </lineage>
</organism>
<protein>
    <recommendedName>
        <fullName evidence="3">Sigma-70 family RNA polymerase sigma factor</fullName>
    </recommendedName>
</protein>
<reference evidence="1 2" key="1">
    <citation type="submission" date="2019-05" db="EMBL/GenBank/DDBJ databases">
        <title>Draft Whole-Genome sequence of the green sulfur bacterium Chlorobaculum thiosulfatiphilum DSM 249.</title>
        <authorList>
            <person name="Meyer T.E."/>
            <person name="Kyndt J.A."/>
        </authorList>
    </citation>
    <scope>NUCLEOTIDE SEQUENCE [LARGE SCALE GENOMIC DNA]</scope>
    <source>
        <strain evidence="1 2">DSM 249</strain>
    </source>
</reference>
<accession>A0A5C4S5L8</accession>
<dbReference type="Proteomes" id="UP000308271">
    <property type="component" value="Unassembled WGS sequence"/>
</dbReference>
<sequence length="153" mass="17600">MILSIAKGHAMPDNSRDPLDLLDQMYTVAYWMTGSLRKTNNLVFKTYQLVDSETTEVQLFKTFRKVFYEHLCFGMTFLVSHQDFENEESAESGKIKQEIDGRFAVLLAEVCKLKHQAISKILDQPVEQIRLLLTSKRKSMLSGLLNLALVCYM</sequence>
<keyword evidence="2" id="KW-1185">Reference proteome</keyword>
<dbReference type="OrthoDB" id="9780326at2"/>
<evidence type="ECO:0008006" key="3">
    <source>
        <dbReference type="Google" id="ProtNLM"/>
    </source>
</evidence>
<dbReference type="RefSeq" id="WP_139457029.1">
    <property type="nucleotide sequence ID" value="NZ_VDCH01000013.1"/>
</dbReference>